<protein>
    <submittedName>
        <fullName evidence="2">Uncharacterized protein</fullName>
    </submittedName>
</protein>
<dbReference type="AlphaFoldDB" id="A0AAD2D221"/>
<sequence>MNDLEPVNSRSFYAQSQKVVPKVLDMADDEFYGHKKTNSQTMTHGMRPRVKWSPELEKVKVFRKVPTERRVQLLQIKAIRTNRVPGKSILKTHTMSISQSEEFDMSSSTSISDDGSPAREVRIPPPRRRLHFGVSPAKKAIATSSGSISAPKPRKKSFRRGSTEKLKKIYNVDDEPTKPRVYRSPTRFSK</sequence>
<proteinExistence type="predicted"/>
<gene>
    <name evidence="2" type="ORF">ECRASSUSDP1_LOCUS18320</name>
</gene>
<comment type="caution">
    <text evidence="2">The sequence shown here is derived from an EMBL/GenBank/DDBJ whole genome shotgun (WGS) entry which is preliminary data.</text>
</comment>
<reference evidence="2" key="1">
    <citation type="submission" date="2023-07" db="EMBL/GenBank/DDBJ databases">
        <authorList>
            <consortium name="AG Swart"/>
            <person name="Singh M."/>
            <person name="Singh A."/>
            <person name="Seah K."/>
            <person name="Emmerich C."/>
        </authorList>
    </citation>
    <scope>NUCLEOTIDE SEQUENCE</scope>
    <source>
        <strain evidence="2">DP1</strain>
    </source>
</reference>
<dbReference type="Proteomes" id="UP001295684">
    <property type="component" value="Unassembled WGS sequence"/>
</dbReference>
<evidence type="ECO:0000313" key="2">
    <source>
        <dbReference type="EMBL" id="CAI2376943.1"/>
    </source>
</evidence>
<organism evidence="2 3">
    <name type="scientific">Euplotes crassus</name>
    <dbReference type="NCBI Taxonomy" id="5936"/>
    <lineage>
        <taxon>Eukaryota</taxon>
        <taxon>Sar</taxon>
        <taxon>Alveolata</taxon>
        <taxon>Ciliophora</taxon>
        <taxon>Intramacronucleata</taxon>
        <taxon>Spirotrichea</taxon>
        <taxon>Hypotrichia</taxon>
        <taxon>Euplotida</taxon>
        <taxon>Euplotidae</taxon>
        <taxon>Moneuplotes</taxon>
    </lineage>
</organism>
<keyword evidence="3" id="KW-1185">Reference proteome</keyword>
<feature type="compositionally biased region" description="Basic and acidic residues" evidence="1">
    <location>
        <begin position="161"/>
        <end position="178"/>
    </location>
</feature>
<evidence type="ECO:0000256" key="1">
    <source>
        <dbReference type="SAM" id="MobiDB-lite"/>
    </source>
</evidence>
<feature type="compositionally biased region" description="Low complexity" evidence="1">
    <location>
        <begin position="98"/>
        <end position="115"/>
    </location>
</feature>
<feature type="region of interest" description="Disordered" evidence="1">
    <location>
        <begin position="98"/>
        <end position="190"/>
    </location>
</feature>
<accession>A0AAD2D221</accession>
<dbReference type="EMBL" id="CAMPGE010018534">
    <property type="protein sequence ID" value="CAI2376943.1"/>
    <property type="molecule type" value="Genomic_DNA"/>
</dbReference>
<evidence type="ECO:0000313" key="3">
    <source>
        <dbReference type="Proteomes" id="UP001295684"/>
    </source>
</evidence>
<name>A0AAD2D221_EUPCR</name>